<proteinExistence type="predicted"/>
<dbReference type="PROSITE" id="PS51257">
    <property type="entry name" value="PROKAR_LIPOPROTEIN"/>
    <property type="match status" value="1"/>
</dbReference>
<dbReference type="Gene3D" id="3.40.190.10">
    <property type="entry name" value="Periplasmic binding protein-like II"/>
    <property type="match status" value="2"/>
</dbReference>
<keyword evidence="8" id="KW-1185">Reference proteome</keyword>
<feature type="chain" id="PRO_5047132978" evidence="6">
    <location>
        <begin position="25"/>
        <end position="497"/>
    </location>
</feature>
<dbReference type="CDD" id="cd13580">
    <property type="entry name" value="PBP2_AlgQ_like_1"/>
    <property type="match status" value="1"/>
</dbReference>
<feature type="signal peptide" evidence="6">
    <location>
        <begin position="1"/>
        <end position="24"/>
    </location>
</feature>
<dbReference type="InterPro" id="IPR006059">
    <property type="entry name" value="SBP"/>
</dbReference>
<keyword evidence="1" id="KW-1003">Cell membrane</keyword>
<dbReference type="PANTHER" id="PTHR43649">
    <property type="entry name" value="ARABINOSE-BINDING PROTEIN-RELATED"/>
    <property type="match status" value="1"/>
</dbReference>
<dbReference type="Pfam" id="PF01547">
    <property type="entry name" value="SBP_bac_1"/>
    <property type="match status" value="1"/>
</dbReference>
<keyword evidence="2 6" id="KW-0732">Signal</keyword>
<evidence type="ECO:0000256" key="3">
    <source>
        <dbReference type="ARBA" id="ARBA00023136"/>
    </source>
</evidence>
<reference evidence="7 8" key="1">
    <citation type="submission" date="2021-03" db="EMBL/GenBank/DDBJ databases">
        <title>Genomic Encyclopedia of Type Strains, Phase IV (KMG-IV): sequencing the most valuable type-strain genomes for metagenomic binning, comparative biology and taxonomic classification.</title>
        <authorList>
            <person name="Goeker M."/>
        </authorList>
    </citation>
    <scope>NUCLEOTIDE SEQUENCE [LARGE SCALE GENOMIC DNA]</scope>
    <source>
        <strain evidence="7 8">DSM 101953</strain>
    </source>
</reference>
<keyword evidence="4" id="KW-0564">Palmitate</keyword>
<evidence type="ECO:0000256" key="2">
    <source>
        <dbReference type="ARBA" id="ARBA00022729"/>
    </source>
</evidence>
<evidence type="ECO:0000256" key="4">
    <source>
        <dbReference type="ARBA" id="ARBA00023139"/>
    </source>
</evidence>
<dbReference type="Proteomes" id="UP000773462">
    <property type="component" value="Unassembled WGS sequence"/>
</dbReference>
<sequence>MKVSILVKRSVSILAVTSMLLVSACSSGTKKEGAEGKEERQAIDIVLSNAGRKFPPGMDENNNPYIDYIRENTSLDIKLLTPPADGYGDALNVIMASDDLPDMLLSYDANWFESYVRQKALTPLNDLIDEYGPNLKKSIPEEAWKVVTVDGKIYGIPSLNPIPGNEIMFARKDWLDRLGLKPPTTLEEYKQVIRAFAQDDPDGNGKDDTFGLILQENLGRVAPFIGAWGIQRGQWTERDGQLVNSSTLPEMKEALSYLADLYKEKLIDPEWALNKMANVDEKVASGKVGLFSGNWYDTRGPILTNQKNDPNAEWIPLEYPTGPDGKQGTWGNSYVAGFNVIPVTSKHPEAVIKMLDFMIGDGYRTLMLGFEGEVWNMEDGKVVTNFDEHNKHIYRLTLGEAIVPFNSEVSRERLDSLGMEFKLNEIVDKINEVAIRNQYLGVPTPGMGKYGPKLSKMEVEAFTKIIIGQQPVDSFDQFVEDWKKNGGEEMTKEVNGQ</sequence>
<dbReference type="InterPro" id="IPR050490">
    <property type="entry name" value="Bact_solute-bd_prot1"/>
</dbReference>
<keyword evidence="5" id="KW-0449">Lipoprotein</keyword>
<protein>
    <submittedName>
        <fullName evidence="7">Aldouronate transport system substrate-binding protein</fullName>
    </submittedName>
</protein>
<gene>
    <name evidence="7" type="ORF">J2Z70_002956</name>
</gene>
<comment type="caution">
    <text evidence="7">The sequence shown here is derived from an EMBL/GenBank/DDBJ whole genome shotgun (WGS) entry which is preliminary data.</text>
</comment>
<evidence type="ECO:0000256" key="5">
    <source>
        <dbReference type="ARBA" id="ARBA00023288"/>
    </source>
</evidence>
<dbReference type="SUPFAM" id="SSF53850">
    <property type="entry name" value="Periplasmic binding protein-like II"/>
    <property type="match status" value="1"/>
</dbReference>
<evidence type="ECO:0000256" key="1">
    <source>
        <dbReference type="ARBA" id="ARBA00022475"/>
    </source>
</evidence>
<dbReference type="PANTHER" id="PTHR43649:SF33">
    <property type="entry name" value="POLYGALACTURONAN_RHAMNOGALACTURONAN-BINDING PROTEIN YTCQ"/>
    <property type="match status" value="1"/>
</dbReference>
<dbReference type="EMBL" id="JAGGLV010000008">
    <property type="protein sequence ID" value="MBP2112802.1"/>
    <property type="molecule type" value="Genomic_DNA"/>
</dbReference>
<dbReference type="RefSeq" id="WP_209874085.1">
    <property type="nucleotide sequence ID" value="NZ_JAGGLV010000008.1"/>
</dbReference>
<evidence type="ECO:0000313" key="8">
    <source>
        <dbReference type="Proteomes" id="UP000773462"/>
    </source>
</evidence>
<evidence type="ECO:0000256" key="6">
    <source>
        <dbReference type="SAM" id="SignalP"/>
    </source>
</evidence>
<evidence type="ECO:0000313" key="7">
    <source>
        <dbReference type="EMBL" id="MBP2112802.1"/>
    </source>
</evidence>
<name>A0ABS4NRW6_9BACL</name>
<accession>A0ABS4NRW6</accession>
<keyword evidence="3" id="KW-0472">Membrane</keyword>
<organism evidence="7 8">
    <name type="scientific">Paenibacillus silagei</name>
    <dbReference type="NCBI Taxonomy" id="1670801"/>
    <lineage>
        <taxon>Bacteria</taxon>
        <taxon>Bacillati</taxon>
        <taxon>Bacillota</taxon>
        <taxon>Bacilli</taxon>
        <taxon>Bacillales</taxon>
        <taxon>Paenibacillaceae</taxon>
        <taxon>Paenibacillus</taxon>
    </lineage>
</organism>